<sequence>MTSRKVVVLGTGGTIAGRASSGSDNVGYKAGEVSVADLLGAVPGMSDRLQGCDLVSEQIAQIDSKDMEWSVWLALQQACVKHLSDQSVAAIVITHGTDTLEETAFFLHLCLSGVGRGKPVVLTCAMRPATALTPDGPQNILDAVTVALDSRSTGVLAVCAGAVHAAQHVQKAHTYRVDAFDSGDAGPLAWVEEGRVRWCQSPLPAEGKPKSVFAVDTGAVQAPRVEIVMNYAGAGDSLVNALCAASAAATSPLKGIVVAGTGNGTVNASMQSALEHAAASGIQIALASRCSKGGVVRSGALSQGFRTYPGLSAVKARVQLILELMT</sequence>
<comment type="similarity">
    <text evidence="1">Belongs to the asparaginase 1 family.</text>
</comment>
<dbReference type="InterPro" id="IPR020827">
    <property type="entry name" value="Asparaginase/glutaminase_AS1"/>
</dbReference>
<dbReference type="SFLD" id="SFLDS00057">
    <property type="entry name" value="Glutaminase/Asparaginase"/>
    <property type="match status" value="1"/>
</dbReference>
<evidence type="ECO:0000313" key="7">
    <source>
        <dbReference type="EMBL" id="WNO04048.1"/>
    </source>
</evidence>
<dbReference type="PRINTS" id="PR00139">
    <property type="entry name" value="ASNGLNASE"/>
</dbReference>
<dbReference type="SMART" id="SM00870">
    <property type="entry name" value="Asparaginase"/>
    <property type="match status" value="1"/>
</dbReference>
<dbReference type="CDD" id="cd08964">
    <property type="entry name" value="L-asparaginase_II"/>
    <property type="match status" value="1"/>
</dbReference>
<dbReference type="PIRSF" id="PIRSF001220">
    <property type="entry name" value="L-ASNase_gatD"/>
    <property type="match status" value="1"/>
</dbReference>
<feature type="domain" description="Asparaginase/glutaminase C-terminal" evidence="6">
    <location>
        <begin position="224"/>
        <end position="323"/>
    </location>
</feature>
<dbReference type="InterPro" id="IPR027475">
    <property type="entry name" value="Asparaginase/glutaminase_AS2"/>
</dbReference>
<dbReference type="EMBL" id="CP132507">
    <property type="protein sequence ID" value="WNO04048.1"/>
    <property type="molecule type" value="Genomic_DNA"/>
</dbReference>
<dbReference type="SUPFAM" id="SSF53774">
    <property type="entry name" value="Glutaminase/Asparaginase"/>
    <property type="match status" value="1"/>
</dbReference>
<keyword evidence="2" id="KW-0378">Hydrolase</keyword>
<evidence type="ECO:0000259" key="6">
    <source>
        <dbReference type="Pfam" id="PF17763"/>
    </source>
</evidence>
<dbReference type="InterPro" id="IPR004550">
    <property type="entry name" value="AsnASE_II"/>
</dbReference>
<dbReference type="Proteomes" id="UP001302257">
    <property type="component" value="Chromosome"/>
</dbReference>
<feature type="active site" evidence="3">
    <location>
        <position position="14"/>
    </location>
</feature>
<protein>
    <submittedName>
        <fullName evidence="7">Asparaginase</fullName>
    </submittedName>
</protein>
<evidence type="ECO:0000256" key="1">
    <source>
        <dbReference type="ARBA" id="ARBA00010518"/>
    </source>
</evidence>
<dbReference type="InterPro" id="IPR006034">
    <property type="entry name" value="Asparaginase/glutaminase-like"/>
</dbReference>
<dbReference type="Pfam" id="PF17763">
    <property type="entry name" value="Asparaginase_C"/>
    <property type="match status" value="1"/>
</dbReference>
<accession>A0ABZ0AWQ0</accession>
<dbReference type="PROSITE" id="PS51732">
    <property type="entry name" value="ASN_GLN_ASE_3"/>
    <property type="match status" value="1"/>
</dbReference>
<evidence type="ECO:0000313" key="8">
    <source>
        <dbReference type="Proteomes" id="UP001302257"/>
    </source>
</evidence>
<feature type="domain" description="L-asparaginase N-terminal" evidence="5">
    <location>
        <begin position="5"/>
        <end position="202"/>
    </location>
</feature>
<gene>
    <name evidence="7" type="ORF">RAN89_14185</name>
</gene>
<dbReference type="InterPro" id="IPR027474">
    <property type="entry name" value="L-asparaginase_N"/>
</dbReference>
<organism evidence="7 8">
    <name type="scientific">Rhodoferax mekongensis</name>
    <dbReference type="NCBI Taxonomy" id="3068341"/>
    <lineage>
        <taxon>Bacteria</taxon>
        <taxon>Pseudomonadati</taxon>
        <taxon>Pseudomonadota</taxon>
        <taxon>Betaproteobacteria</taxon>
        <taxon>Burkholderiales</taxon>
        <taxon>Comamonadaceae</taxon>
        <taxon>Rhodoferax</taxon>
    </lineage>
</organism>
<evidence type="ECO:0000256" key="3">
    <source>
        <dbReference type="PROSITE-ProRule" id="PRU10099"/>
    </source>
</evidence>
<dbReference type="InterPro" id="IPR040919">
    <property type="entry name" value="Asparaginase_C"/>
</dbReference>
<dbReference type="Gene3D" id="3.40.50.40">
    <property type="match status" value="1"/>
</dbReference>
<evidence type="ECO:0000256" key="2">
    <source>
        <dbReference type="ARBA" id="ARBA00022801"/>
    </source>
</evidence>
<dbReference type="InterPro" id="IPR037152">
    <property type="entry name" value="L-asparaginase_N_sf"/>
</dbReference>
<dbReference type="RefSeq" id="WP_313866914.1">
    <property type="nucleotide sequence ID" value="NZ_CP132507.1"/>
</dbReference>
<proteinExistence type="inferred from homology"/>
<keyword evidence="8" id="KW-1185">Reference proteome</keyword>
<dbReference type="InterPro" id="IPR036152">
    <property type="entry name" value="Asp/glu_Ase-like_sf"/>
</dbReference>
<dbReference type="PROSITE" id="PS00917">
    <property type="entry name" value="ASN_GLN_ASE_2"/>
    <property type="match status" value="1"/>
</dbReference>
<reference evidence="7 8" key="1">
    <citation type="submission" date="2023-08" db="EMBL/GenBank/DDBJ databases">
        <title>Rhodoferax potami sp. nov. and Rhodoferax mekongensis sp. nov., isolated from the Mekong River in Thailand.</title>
        <authorList>
            <person name="Kitikhun S."/>
            <person name="Charoenyingcharoen P."/>
            <person name="Siriarchawattana P."/>
            <person name="Likhitrattanapisal S."/>
            <person name="Nilsakha T."/>
            <person name="Chanpet A."/>
            <person name="Rattanawaree P."/>
            <person name="Ingsriswang S."/>
        </authorList>
    </citation>
    <scope>NUCLEOTIDE SEQUENCE [LARGE SCALE GENOMIC DNA]</scope>
    <source>
        <strain evidence="7 8">TBRC 17307</strain>
    </source>
</reference>
<name>A0ABZ0AWQ0_9BURK</name>
<dbReference type="PANTHER" id="PTHR11707:SF28">
    <property type="entry name" value="60 KDA LYSOPHOSPHOLIPASE"/>
    <property type="match status" value="1"/>
</dbReference>
<dbReference type="Gene3D" id="3.40.50.1170">
    <property type="entry name" value="L-asparaginase, N-terminal domain"/>
    <property type="match status" value="1"/>
</dbReference>
<evidence type="ECO:0000256" key="4">
    <source>
        <dbReference type="PROSITE-ProRule" id="PRU10100"/>
    </source>
</evidence>
<feature type="active site" evidence="4">
    <location>
        <position position="97"/>
    </location>
</feature>
<dbReference type="InterPro" id="IPR027473">
    <property type="entry name" value="L-asparaginase_C"/>
</dbReference>
<dbReference type="PROSITE" id="PS00144">
    <property type="entry name" value="ASN_GLN_ASE_1"/>
    <property type="match status" value="1"/>
</dbReference>
<dbReference type="PANTHER" id="PTHR11707">
    <property type="entry name" value="L-ASPARAGINASE"/>
    <property type="match status" value="1"/>
</dbReference>
<dbReference type="PIRSF" id="PIRSF500176">
    <property type="entry name" value="L_ASNase"/>
    <property type="match status" value="1"/>
</dbReference>
<dbReference type="Pfam" id="PF00710">
    <property type="entry name" value="Asparaginase"/>
    <property type="match status" value="1"/>
</dbReference>
<evidence type="ECO:0000259" key="5">
    <source>
        <dbReference type="Pfam" id="PF00710"/>
    </source>
</evidence>